<accession>A0A5Q2VAI8</accession>
<dbReference type="Proteomes" id="UP000381260">
    <property type="component" value="Chromosome"/>
</dbReference>
<proteinExistence type="predicted"/>
<reference evidence="1 2" key="1">
    <citation type="submission" date="2019-11" db="EMBL/GenBank/DDBJ databases">
        <title>The Phosphoenolpyruvate Phosphotransferase System Regulates Serratia proteamaculans 336X Biofilm Formation and Wheat Roots colonization.</title>
        <authorList>
            <person name="Liu F."/>
        </authorList>
    </citation>
    <scope>NUCLEOTIDE SEQUENCE [LARGE SCALE GENOMIC DNA]</scope>
    <source>
        <strain evidence="1 2">336X</strain>
    </source>
</reference>
<evidence type="ECO:0000313" key="1">
    <source>
        <dbReference type="EMBL" id="QGH61358.1"/>
    </source>
</evidence>
<protein>
    <submittedName>
        <fullName evidence="1">Uncharacterized protein</fullName>
    </submittedName>
</protein>
<evidence type="ECO:0000313" key="2">
    <source>
        <dbReference type="Proteomes" id="UP000381260"/>
    </source>
</evidence>
<gene>
    <name evidence="1" type="ORF">GHV41_11125</name>
</gene>
<sequence>MLFKYKYELVCQGNTPTFGESNVVTFTNPVAVGNKVKKQDCGSNLLLVVSIEHYPSISVLYTEEV</sequence>
<organism evidence="1 2">
    <name type="scientific">Serratia proteamaculans</name>
    <dbReference type="NCBI Taxonomy" id="28151"/>
    <lineage>
        <taxon>Bacteria</taxon>
        <taxon>Pseudomonadati</taxon>
        <taxon>Pseudomonadota</taxon>
        <taxon>Gammaproteobacteria</taxon>
        <taxon>Enterobacterales</taxon>
        <taxon>Yersiniaceae</taxon>
        <taxon>Serratia</taxon>
    </lineage>
</organism>
<dbReference type="RefSeq" id="WP_153858558.1">
    <property type="nucleotide sequence ID" value="NZ_CP045913.1"/>
</dbReference>
<name>A0A5Q2VAI8_SERPR</name>
<dbReference type="EMBL" id="CP045913">
    <property type="protein sequence ID" value="QGH61358.1"/>
    <property type="molecule type" value="Genomic_DNA"/>
</dbReference>
<dbReference type="AlphaFoldDB" id="A0A5Q2VAI8"/>